<evidence type="ECO:0000313" key="2">
    <source>
        <dbReference type="Proteomes" id="UP000184612"/>
    </source>
</evidence>
<dbReference type="STRING" id="1121345.SAMN02745217_01301"/>
<accession>A0A1M7Y3P5</accession>
<reference evidence="1 2" key="1">
    <citation type="submission" date="2016-12" db="EMBL/GenBank/DDBJ databases">
        <authorList>
            <person name="Song W.-J."/>
            <person name="Kurnit D.M."/>
        </authorList>
    </citation>
    <scope>NUCLEOTIDE SEQUENCE [LARGE SCALE GENOMIC DNA]</scope>
    <source>
        <strain evidence="1 2">DSM 12503</strain>
    </source>
</reference>
<evidence type="ECO:0000313" key="1">
    <source>
        <dbReference type="EMBL" id="SHO46828.1"/>
    </source>
</evidence>
<name>A0A1M7Y3P5_9FIRM</name>
<sequence>MSLFKKVSTSSPHPIENISIQRLVPKCKEWKIDTLYVTTSKKCNYCGSYNDKVYSLYGWNKKYPKIPDLLLKQKCSECGVSISASIYQPGINTPIKRK</sequence>
<protein>
    <submittedName>
        <fullName evidence="1">Uncharacterized protein</fullName>
    </submittedName>
</protein>
<proteinExistence type="predicted"/>
<keyword evidence="2" id="KW-1185">Reference proteome</keyword>
<organism evidence="1 2">
    <name type="scientific">Anaerocolumna xylanovorans DSM 12503</name>
    <dbReference type="NCBI Taxonomy" id="1121345"/>
    <lineage>
        <taxon>Bacteria</taxon>
        <taxon>Bacillati</taxon>
        <taxon>Bacillota</taxon>
        <taxon>Clostridia</taxon>
        <taxon>Lachnospirales</taxon>
        <taxon>Lachnospiraceae</taxon>
        <taxon>Anaerocolumna</taxon>
    </lineage>
</organism>
<dbReference type="AlphaFoldDB" id="A0A1M7Y3P5"/>
<dbReference type="Proteomes" id="UP000184612">
    <property type="component" value="Unassembled WGS sequence"/>
</dbReference>
<dbReference type="EMBL" id="FRFD01000004">
    <property type="protein sequence ID" value="SHO46828.1"/>
    <property type="molecule type" value="Genomic_DNA"/>
</dbReference>
<dbReference type="RefSeq" id="WP_073588046.1">
    <property type="nucleotide sequence ID" value="NZ_FRFD01000004.1"/>
</dbReference>
<gene>
    <name evidence="1" type="ORF">SAMN02745217_01301</name>
</gene>